<dbReference type="PROSITE" id="PS01124">
    <property type="entry name" value="HTH_ARAC_FAMILY_2"/>
    <property type="match status" value="1"/>
</dbReference>
<organism evidence="5 6">
    <name type="scientific">Comamonas squillarum</name>
    <dbReference type="NCBI Taxonomy" id="2977320"/>
    <lineage>
        <taxon>Bacteria</taxon>
        <taxon>Pseudomonadati</taxon>
        <taxon>Pseudomonadota</taxon>
        <taxon>Betaproteobacteria</taxon>
        <taxon>Burkholderiales</taxon>
        <taxon>Comamonadaceae</taxon>
        <taxon>Comamonas</taxon>
    </lineage>
</organism>
<dbReference type="SUPFAM" id="SSF46689">
    <property type="entry name" value="Homeodomain-like"/>
    <property type="match status" value="2"/>
</dbReference>
<accession>A0ABY6A3D3</accession>
<dbReference type="PANTHER" id="PTHR46796">
    <property type="entry name" value="HTH-TYPE TRANSCRIPTIONAL ACTIVATOR RHAS-RELATED"/>
    <property type="match status" value="1"/>
</dbReference>
<protein>
    <submittedName>
        <fullName evidence="5">AraC family transcriptional regulator</fullName>
    </submittedName>
</protein>
<dbReference type="InterPro" id="IPR018062">
    <property type="entry name" value="HTH_AraC-typ_CS"/>
</dbReference>
<sequence>MIYDDSSCYFDQKAEMTQSKPFALSSDLISELLTGMRLRGVQYRRIQTGPTFGLGFEDKPGHAYFHYLAVGTAILRMKDGTLHELTPGSALFIPQARAHQLLSDAQISFQEIDKFDSTLLGEAVSGVDTCPSTHPTPSAVLFYGCMEFDLGGMQALATLMPEVMVADTHGQRYPGLAPILDAMKREICSGRIGFAGILARLAEVAAGMIVRGWIENGCEEASGLVAALRDPRLARAIFALHRQPGKEWTVADLAAESHVSRSVFAQRFQATIGIPPLRYATELRMRLASQWLASERISIDAVAQRLGYTSQAAFSRAFKRVNGQAPGASRQVSQSDMST</sequence>
<keyword evidence="6" id="KW-1185">Reference proteome</keyword>
<dbReference type="PROSITE" id="PS00041">
    <property type="entry name" value="HTH_ARAC_FAMILY_1"/>
    <property type="match status" value="1"/>
</dbReference>
<evidence type="ECO:0000256" key="3">
    <source>
        <dbReference type="ARBA" id="ARBA00023163"/>
    </source>
</evidence>
<dbReference type="Gene3D" id="1.10.10.60">
    <property type="entry name" value="Homeodomain-like"/>
    <property type="match status" value="1"/>
</dbReference>
<reference evidence="5" key="1">
    <citation type="submission" date="2022-09" db="EMBL/GenBank/DDBJ databases">
        <title>Bacterial diversity in gut of crayfish and pufferfish.</title>
        <authorList>
            <person name="Huang Y."/>
        </authorList>
    </citation>
    <scope>NUCLEOTIDE SEQUENCE</scope>
    <source>
        <strain evidence="5">PR12</strain>
    </source>
</reference>
<gene>
    <name evidence="5" type="ORF">N4T19_10370</name>
</gene>
<evidence type="ECO:0000313" key="6">
    <source>
        <dbReference type="Proteomes" id="UP001058290"/>
    </source>
</evidence>
<keyword evidence="3" id="KW-0804">Transcription</keyword>
<evidence type="ECO:0000256" key="1">
    <source>
        <dbReference type="ARBA" id="ARBA00023015"/>
    </source>
</evidence>
<keyword evidence="1" id="KW-0805">Transcription regulation</keyword>
<dbReference type="PANTHER" id="PTHR46796:SF7">
    <property type="entry name" value="ARAC FAMILY TRANSCRIPTIONAL REGULATOR"/>
    <property type="match status" value="1"/>
</dbReference>
<evidence type="ECO:0000259" key="4">
    <source>
        <dbReference type="PROSITE" id="PS01124"/>
    </source>
</evidence>
<proteinExistence type="predicted"/>
<dbReference type="RefSeq" id="WP_260720143.1">
    <property type="nucleotide sequence ID" value="NZ_CP104377.1"/>
</dbReference>
<dbReference type="SMART" id="SM00342">
    <property type="entry name" value="HTH_ARAC"/>
    <property type="match status" value="1"/>
</dbReference>
<dbReference type="InterPro" id="IPR032783">
    <property type="entry name" value="AraC_lig"/>
</dbReference>
<evidence type="ECO:0000313" key="5">
    <source>
        <dbReference type="EMBL" id="UXC20479.1"/>
    </source>
</evidence>
<dbReference type="EMBL" id="CP104377">
    <property type="protein sequence ID" value="UXC20479.1"/>
    <property type="molecule type" value="Genomic_DNA"/>
</dbReference>
<dbReference type="InterPro" id="IPR018060">
    <property type="entry name" value="HTH_AraC"/>
</dbReference>
<name>A0ABY6A3D3_9BURK</name>
<dbReference type="Proteomes" id="UP001058290">
    <property type="component" value="Chromosome"/>
</dbReference>
<dbReference type="InterPro" id="IPR050204">
    <property type="entry name" value="AraC_XylS_family_regulators"/>
</dbReference>
<dbReference type="Pfam" id="PF12852">
    <property type="entry name" value="Cupin_6"/>
    <property type="match status" value="1"/>
</dbReference>
<dbReference type="Pfam" id="PF12833">
    <property type="entry name" value="HTH_18"/>
    <property type="match status" value="1"/>
</dbReference>
<keyword evidence="2" id="KW-0238">DNA-binding</keyword>
<feature type="domain" description="HTH araC/xylS-type" evidence="4">
    <location>
        <begin position="234"/>
        <end position="332"/>
    </location>
</feature>
<evidence type="ECO:0000256" key="2">
    <source>
        <dbReference type="ARBA" id="ARBA00023125"/>
    </source>
</evidence>
<dbReference type="InterPro" id="IPR009057">
    <property type="entry name" value="Homeodomain-like_sf"/>
</dbReference>